<dbReference type="AlphaFoldDB" id="A0A7S3WHX9"/>
<dbReference type="EMBL" id="HBIQ01050210">
    <property type="protein sequence ID" value="CAE0558949.1"/>
    <property type="molecule type" value="Transcribed_RNA"/>
</dbReference>
<keyword evidence="8" id="KW-0472">Membrane</keyword>
<dbReference type="GO" id="GO:0045275">
    <property type="term" value="C:respiratory chain complex III"/>
    <property type="evidence" value="ECO:0007669"/>
    <property type="project" value="InterPro"/>
</dbReference>
<evidence type="ECO:0000256" key="4">
    <source>
        <dbReference type="ARBA" id="ARBA00022660"/>
    </source>
</evidence>
<organism evidence="9">
    <name type="scientific">Strombidinopsis acuminata</name>
    <dbReference type="NCBI Taxonomy" id="141414"/>
    <lineage>
        <taxon>Eukaryota</taxon>
        <taxon>Sar</taxon>
        <taxon>Alveolata</taxon>
        <taxon>Ciliophora</taxon>
        <taxon>Intramacronucleata</taxon>
        <taxon>Spirotrichea</taxon>
        <taxon>Choreotrichia</taxon>
        <taxon>Choreotrichida</taxon>
        <taxon>Strombidinopsidae</taxon>
        <taxon>Strombidinopsis</taxon>
    </lineage>
</organism>
<evidence type="ECO:0000256" key="1">
    <source>
        <dbReference type="ARBA" id="ARBA00004443"/>
    </source>
</evidence>
<dbReference type="GO" id="GO:0006122">
    <property type="term" value="P:mitochondrial electron transport, ubiquinol to cytochrome c"/>
    <property type="evidence" value="ECO:0007669"/>
    <property type="project" value="InterPro"/>
</dbReference>
<evidence type="ECO:0000256" key="5">
    <source>
        <dbReference type="ARBA" id="ARBA00022792"/>
    </source>
</evidence>
<dbReference type="GO" id="GO:0005743">
    <property type="term" value="C:mitochondrial inner membrane"/>
    <property type="evidence" value="ECO:0007669"/>
    <property type="project" value="UniProtKB-SubCell"/>
</dbReference>
<keyword evidence="7" id="KW-0496">Mitochondrion</keyword>
<evidence type="ECO:0000313" key="9">
    <source>
        <dbReference type="EMBL" id="CAE0558949.1"/>
    </source>
</evidence>
<keyword evidence="3" id="KW-0813">Transport</keyword>
<comment type="subcellular location">
    <subcellularLocation>
        <location evidence="1">Mitochondrion inner membrane</location>
        <topology evidence="1">Peripheral membrane protein</topology>
        <orientation evidence="1">Matrix side</orientation>
    </subcellularLocation>
</comment>
<dbReference type="Pfam" id="PF02271">
    <property type="entry name" value="UCR_14kD"/>
    <property type="match status" value="1"/>
</dbReference>
<dbReference type="Gene3D" id="1.10.1090.10">
    <property type="entry name" value="Cytochrome b-c1 complex subunit 7"/>
    <property type="match status" value="1"/>
</dbReference>
<protein>
    <recommendedName>
        <fullName evidence="10">Cytochrome b-c1 complex subunit 7</fullName>
    </recommendedName>
</protein>
<dbReference type="InterPro" id="IPR036544">
    <property type="entry name" value="QCR7_sf"/>
</dbReference>
<evidence type="ECO:0000256" key="7">
    <source>
        <dbReference type="ARBA" id="ARBA00023128"/>
    </source>
</evidence>
<dbReference type="InterPro" id="IPR003197">
    <property type="entry name" value="QCR7"/>
</dbReference>
<evidence type="ECO:0008006" key="10">
    <source>
        <dbReference type="Google" id="ProtNLM"/>
    </source>
</evidence>
<proteinExistence type="inferred from homology"/>
<evidence type="ECO:0000256" key="2">
    <source>
        <dbReference type="ARBA" id="ARBA00008554"/>
    </source>
</evidence>
<evidence type="ECO:0000256" key="8">
    <source>
        <dbReference type="ARBA" id="ARBA00023136"/>
    </source>
</evidence>
<dbReference type="PANTHER" id="PTHR12022:SF0">
    <property type="entry name" value="CYTOCHROME B-C1 COMPLEX SUBUNIT 7"/>
    <property type="match status" value="1"/>
</dbReference>
<name>A0A7S3WHX9_9SPIT</name>
<keyword evidence="5" id="KW-0999">Mitochondrion inner membrane</keyword>
<dbReference type="PANTHER" id="PTHR12022">
    <property type="entry name" value="UBIQUINOL-CYTOCHROME C REDUCTASE COMPLEX 14 KD PROTEIN"/>
    <property type="match status" value="1"/>
</dbReference>
<evidence type="ECO:0000256" key="3">
    <source>
        <dbReference type="ARBA" id="ARBA00022448"/>
    </source>
</evidence>
<accession>A0A7S3WHX9</accession>
<keyword evidence="6" id="KW-0249">Electron transport</keyword>
<sequence>MLAQLWKRAGAAYRAKVGKELSAHGLMYEDCLIETEEVKLALKRLPPELLNAREQRLKRAMVLSSQIKTLPEEVAAKLDPFESYLGPYLEQVKKEKEEQLKLAK</sequence>
<evidence type="ECO:0000256" key="6">
    <source>
        <dbReference type="ARBA" id="ARBA00022982"/>
    </source>
</evidence>
<dbReference type="SUPFAM" id="SSF81524">
    <property type="entry name" value="14 kDa protein of cytochrome bc1 complex (Ubiquinol-cytochrome c reductase)"/>
    <property type="match status" value="1"/>
</dbReference>
<gene>
    <name evidence="9" type="ORF">SACU0126_LOCUS15997</name>
</gene>
<keyword evidence="4" id="KW-0679">Respiratory chain</keyword>
<comment type="similarity">
    <text evidence="2">Belongs to the UQCRB/QCR7 family.</text>
</comment>
<reference evidence="9" key="1">
    <citation type="submission" date="2021-01" db="EMBL/GenBank/DDBJ databases">
        <authorList>
            <person name="Corre E."/>
            <person name="Pelletier E."/>
            <person name="Niang G."/>
            <person name="Scheremetjew M."/>
            <person name="Finn R."/>
            <person name="Kale V."/>
            <person name="Holt S."/>
            <person name="Cochrane G."/>
            <person name="Meng A."/>
            <person name="Brown T."/>
            <person name="Cohen L."/>
        </authorList>
    </citation>
    <scope>NUCLEOTIDE SEQUENCE</scope>
    <source>
        <strain evidence="9">SPMC142</strain>
    </source>
</reference>